<evidence type="ECO:0000313" key="2">
    <source>
        <dbReference type="Proteomes" id="UP000095087"/>
    </source>
</evidence>
<sequence length="151" mass="17128">MTPLKLLALDGDDLEVISLHLQDAVMRVGDMAYLPSQNRFAAVLNRFDWLTAVESRAKTCQRRRAALRFDRVFNAKLKGFRPDQHDEVLSLLAIQFTAEDGPSGVIHLTFSGDKSIRLEAECIEAELTDLGPVWQTRNQPRHPDREPEAEM</sequence>
<keyword evidence="2" id="KW-1185">Reference proteome</keyword>
<dbReference type="EMBL" id="MASI01000004">
    <property type="protein sequence ID" value="ODA67090.1"/>
    <property type="molecule type" value="Genomic_DNA"/>
</dbReference>
<name>A0A1E2RY64_9HYPH</name>
<reference evidence="1 2" key="1">
    <citation type="submission" date="2016-07" db="EMBL/GenBank/DDBJ databases">
        <title>Draft genome sequence of Methyloligella halotolerans C2T (VKM B-2706T=CCUG 61687T=DSM 25045T), a halotolerant polyhydroxybutyrate accumulating methylotroph.</title>
        <authorList>
            <person name="Vasilenko O.V."/>
            <person name="Doronina N.V."/>
            <person name="Poroshina M.N."/>
            <person name="Tarlachkov S.V."/>
            <person name="Trotsenko Y.A."/>
        </authorList>
    </citation>
    <scope>NUCLEOTIDE SEQUENCE [LARGE SCALE GENOMIC DNA]</scope>
    <source>
        <strain evidence="1 2">VKM B-2706</strain>
    </source>
</reference>
<dbReference type="STRING" id="1177755.A7A08_01835"/>
<evidence type="ECO:0000313" key="1">
    <source>
        <dbReference type="EMBL" id="ODA67090.1"/>
    </source>
</evidence>
<dbReference type="RefSeq" id="WP_069095116.1">
    <property type="nucleotide sequence ID" value="NZ_MASI01000004.1"/>
</dbReference>
<comment type="caution">
    <text evidence="1">The sequence shown here is derived from an EMBL/GenBank/DDBJ whole genome shotgun (WGS) entry which is preliminary data.</text>
</comment>
<protein>
    <recommendedName>
        <fullName evidence="3">DUF2948 domain-containing protein</fullName>
    </recommendedName>
</protein>
<evidence type="ECO:0008006" key="3">
    <source>
        <dbReference type="Google" id="ProtNLM"/>
    </source>
</evidence>
<organism evidence="1 2">
    <name type="scientific">Methyloligella halotolerans</name>
    <dbReference type="NCBI Taxonomy" id="1177755"/>
    <lineage>
        <taxon>Bacteria</taxon>
        <taxon>Pseudomonadati</taxon>
        <taxon>Pseudomonadota</taxon>
        <taxon>Alphaproteobacteria</taxon>
        <taxon>Hyphomicrobiales</taxon>
        <taxon>Hyphomicrobiaceae</taxon>
        <taxon>Methyloligella</taxon>
    </lineage>
</organism>
<dbReference type="Proteomes" id="UP000095087">
    <property type="component" value="Unassembled WGS sequence"/>
</dbReference>
<proteinExistence type="predicted"/>
<dbReference type="OrthoDB" id="9806367at2"/>
<dbReference type="Pfam" id="PF11164">
    <property type="entry name" value="DUF2948"/>
    <property type="match status" value="1"/>
</dbReference>
<dbReference type="AlphaFoldDB" id="A0A1E2RY64"/>
<gene>
    <name evidence="1" type="ORF">A7A08_01835</name>
</gene>
<dbReference type="InterPro" id="IPR021335">
    <property type="entry name" value="DUF2948"/>
</dbReference>
<accession>A0A1E2RY64</accession>